<organism evidence="3 4">
    <name type="scientific">Tolypothrix bouteillei VB521301</name>
    <dbReference type="NCBI Taxonomy" id="1479485"/>
    <lineage>
        <taxon>Bacteria</taxon>
        <taxon>Bacillati</taxon>
        <taxon>Cyanobacteriota</taxon>
        <taxon>Cyanophyceae</taxon>
        <taxon>Nostocales</taxon>
        <taxon>Tolypothrichaceae</taxon>
        <taxon>Tolypothrix</taxon>
    </lineage>
</organism>
<dbReference type="Proteomes" id="UP000029738">
    <property type="component" value="Unassembled WGS sequence"/>
</dbReference>
<reference evidence="3" key="1">
    <citation type="journal article" date="2015" name="Genome Announc.">
        <title>Draft Genome Sequence of Tolypothrix boutellei Strain VB521301.</title>
        <authorList>
            <person name="Chandrababunaidu M.M."/>
            <person name="Singh D."/>
            <person name="Sen D."/>
            <person name="Bhan S."/>
            <person name="Das S."/>
            <person name="Gupta A."/>
            <person name="Adhikary S.P."/>
            <person name="Tripathy S."/>
        </authorList>
    </citation>
    <scope>NUCLEOTIDE SEQUENCE</scope>
    <source>
        <strain evidence="3">VB521301</strain>
    </source>
</reference>
<evidence type="ECO:0000259" key="2">
    <source>
        <dbReference type="Pfam" id="PF13449"/>
    </source>
</evidence>
<gene>
    <name evidence="3" type="ORF">DA73_0400036905</name>
</gene>
<dbReference type="EMBL" id="JHEG04000001">
    <property type="protein sequence ID" value="KAF3890410.1"/>
    <property type="molecule type" value="Genomic_DNA"/>
</dbReference>
<feature type="transmembrane region" description="Helical" evidence="1">
    <location>
        <begin position="12"/>
        <end position="29"/>
    </location>
</feature>
<reference evidence="3" key="2">
    <citation type="submission" date="2019-11" db="EMBL/GenBank/DDBJ databases">
        <title>Improved Assembly of Tolypothrix boutellei genome.</title>
        <authorList>
            <person name="Sarangi A.N."/>
            <person name="Mukherjee M."/>
            <person name="Ghosh S."/>
            <person name="Singh D."/>
            <person name="Das A."/>
            <person name="Kant S."/>
            <person name="Prusty A."/>
            <person name="Tripathy S."/>
        </authorList>
    </citation>
    <scope>NUCLEOTIDE SEQUENCE</scope>
    <source>
        <strain evidence="3">VB521301</strain>
    </source>
</reference>
<accession>A0A8S9TD20</accession>
<feature type="domain" description="Phytase-like" evidence="2">
    <location>
        <begin position="58"/>
        <end position="362"/>
    </location>
</feature>
<evidence type="ECO:0000313" key="4">
    <source>
        <dbReference type="Proteomes" id="UP000029738"/>
    </source>
</evidence>
<keyword evidence="1" id="KW-1133">Transmembrane helix</keyword>
<dbReference type="Pfam" id="PF13449">
    <property type="entry name" value="Phytase-like"/>
    <property type="match status" value="1"/>
</dbReference>
<comment type="caution">
    <text evidence="3">The sequence shown here is derived from an EMBL/GenBank/DDBJ whole genome shotgun (WGS) entry which is preliminary data.</text>
</comment>
<evidence type="ECO:0000256" key="1">
    <source>
        <dbReference type="SAM" id="Phobius"/>
    </source>
</evidence>
<dbReference type="RefSeq" id="WP_038073179.1">
    <property type="nucleotide sequence ID" value="NZ_JHEG04000001.1"/>
</dbReference>
<proteinExistence type="predicted"/>
<keyword evidence="1" id="KW-0472">Membrane</keyword>
<sequence length="394" mass="43830">MTQFLKKLFKFPTILFLIIPILILGIFFIDFPAPFVPITGIDFIGSASFPTSFSFQKTPMGGFSGITYDSKKQLFYTISDDRSDKAPARFYTLKIDLSRGLLKNGDVVPVGVTTLLNEAKQTFPTGSLDPEGIALSNETVFVSSEGDVRQQINPFIKEFSISSGQELTSLPISNKFLPDKSGKRGIRNNLAFESLTITPDKRYLFSATENALLQDGSQAKPKVSSPCRILQYNLRTRKPEKEFLYKTEAIAPLFNLSPRFDSGLTDLIALDNYGNFLSLERTFTGLGFSIAIYQVSIESADDISKIESLATVDLNNIKPVAKKLLFDLRTLDLALDNIEGFTLGDKLPDGQRSLILVSDNNFNPLQQTQVLAFKLKMEAPIIRLIRHLFSAFGN</sequence>
<keyword evidence="1" id="KW-0812">Transmembrane</keyword>
<protein>
    <submittedName>
        <fullName evidence="3">Esterase-like activity of phytase family protein</fullName>
    </submittedName>
</protein>
<evidence type="ECO:0000313" key="3">
    <source>
        <dbReference type="EMBL" id="KAF3890410.1"/>
    </source>
</evidence>
<dbReference type="PANTHER" id="PTHR37957:SF1">
    <property type="entry name" value="PHYTASE-LIKE DOMAIN-CONTAINING PROTEIN"/>
    <property type="match status" value="1"/>
</dbReference>
<dbReference type="SUPFAM" id="SSF50969">
    <property type="entry name" value="YVTN repeat-like/Quinoprotein amine dehydrogenase"/>
    <property type="match status" value="1"/>
</dbReference>
<keyword evidence="4" id="KW-1185">Reference proteome</keyword>
<dbReference type="InterPro" id="IPR011044">
    <property type="entry name" value="Quino_amine_DH_bsu"/>
</dbReference>
<name>A0A8S9TD20_9CYAN</name>
<dbReference type="AlphaFoldDB" id="A0A8S9TD20"/>
<dbReference type="PANTHER" id="PTHR37957">
    <property type="entry name" value="BLR7070 PROTEIN"/>
    <property type="match status" value="1"/>
</dbReference>
<dbReference type="InterPro" id="IPR027372">
    <property type="entry name" value="Phytase-like_dom"/>
</dbReference>